<evidence type="ECO:0000256" key="2">
    <source>
        <dbReference type="ARBA" id="ARBA00001946"/>
    </source>
</evidence>
<comment type="caution">
    <text evidence="13">The sequence shown here is derived from an EMBL/GenBank/DDBJ whole genome shotgun (WGS) entry which is preliminary data.</text>
</comment>
<evidence type="ECO:0000256" key="3">
    <source>
        <dbReference type="ARBA" id="ARBA00004763"/>
    </source>
</evidence>
<accession>A0A2N3G7J1</accession>
<dbReference type="Proteomes" id="UP000233654">
    <property type="component" value="Unassembled WGS sequence"/>
</dbReference>
<organism evidence="13 14">
    <name type="scientific">Candidatus Anoxymicrobium japonicum</name>
    <dbReference type="NCBI Taxonomy" id="2013648"/>
    <lineage>
        <taxon>Bacteria</taxon>
        <taxon>Bacillati</taxon>
        <taxon>Actinomycetota</taxon>
        <taxon>Candidatus Geothermincolia</taxon>
        <taxon>Candidatus Geothermincolales</taxon>
        <taxon>Candidatus Anoxymicrobiaceae</taxon>
        <taxon>Candidatus Anoxymicrobium</taxon>
    </lineage>
</organism>
<dbReference type="AlphaFoldDB" id="A0A2N3G7J1"/>
<gene>
    <name evidence="13" type="primary">folP</name>
    <name evidence="13" type="ORF">CVT63_02055</name>
</gene>
<dbReference type="FunFam" id="3.20.20.20:FF:000006">
    <property type="entry name" value="Dihydropteroate synthase"/>
    <property type="match status" value="1"/>
</dbReference>
<keyword evidence="10" id="KW-0289">Folate biosynthesis</keyword>
<dbReference type="GO" id="GO:0046872">
    <property type="term" value="F:metal ion binding"/>
    <property type="evidence" value="ECO:0007669"/>
    <property type="project" value="UniProtKB-KW"/>
</dbReference>
<evidence type="ECO:0000256" key="8">
    <source>
        <dbReference type="ARBA" id="ARBA00022723"/>
    </source>
</evidence>
<dbReference type="GO" id="GO:0046654">
    <property type="term" value="P:tetrahydrofolate biosynthetic process"/>
    <property type="evidence" value="ECO:0007669"/>
    <property type="project" value="TreeGrafter"/>
</dbReference>
<dbReference type="Gene3D" id="3.20.20.20">
    <property type="entry name" value="Dihydropteroate synthase-like"/>
    <property type="match status" value="1"/>
</dbReference>
<dbReference type="GO" id="GO:0004156">
    <property type="term" value="F:dihydropteroate synthase activity"/>
    <property type="evidence" value="ECO:0007669"/>
    <property type="project" value="UniProtKB-EC"/>
</dbReference>
<dbReference type="GO" id="GO:0046656">
    <property type="term" value="P:folic acid biosynthetic process"/>
    <property type="evidence" value="ECO:0007669"/>
    <property type="project" value="UniProtKB-KW"/>
</dbReference>
<keyword evidence="7" id="KW-0808">Transferase</keyword>
<protein>
    <recommendedName>
        <fullName evidence="6">Dihydropteroate synthase</fullName>
        <ecNumber evidence="5">2.5.1.15</ecNumber>
    </recommendedName>
    <alternativeName>
        <fullName evidence="11">Dihydropteroate pyrophosphorylase</fullName>
    </alternativeName>
</protein>
<dbReference type="Pfam" id="PF00809">
    <property type="entry name" value="Pterin_bind"/>
    <property type="match status" value="1"/>
</dbReference>
<dbReference type="InterPro" id="IPR000489">
    <property type="entry name" value="Pterin-binding_dom"/>
</dbReference>
<dbReference type="PANTHER" id="PTHR20941:SF1">
    <property type="entry name" value="FOLIC ACID SYNTHESIS PROTEIN FOL1"/>
    <property type="match status" value="1"/>
</dbReference>
<evidence type="ECO:0000256" key="9">
    <source>
        <dbReference type="ARBA" id="ARBA00022842"/>
    </source>
</evidence>
<dbReference type="PROSITE" id="PS00792">
    <property type="entry name" value="DHPS_1"/>
    <property type="match status" value="1"/>
</dbReference>
<evidence type="ECO:0000256" key="7">
    <source>
        <dbReference type="ARBA" id="ARBA00022679"/>
    </source>
</evidence>
<evidence type="ECO:0000256" key="11">
    <source>
        <dbReference type="ARBA" id="ARBA00030193"/>
    </source>
</evidence>
<dbReference type="SUPFAM" id="SSF51717">
    <property type="entry name" value="Dihydropteroate synthetase-like"/>
    <property type="match status" value="1"/>
</dbReference>
<evidence type="ECO:0000256" key="6">
    <source>
        <dbReference type="ARBA" id="ARBA00016919"/>
    </source>
</evidence>
<evidence type="ECO:0000313" key="14">
    <source>
        <dbReference type="Proteomes" id="UP000233654"/>
    </source>
</evidence>
<dbReference type="InterPro" id="IPR011005">
    <property type="entry name" value="Dihydropteroate_synth-like_sf"/>
</dbReference>
<evidence type="ECO:0000259" key="12">
    <source>
        <dbReference type="PROSITE" id="PS50972"/>
    </source>
</evidence>
<dbReference type="GO" id="GO:0005829">
    <property type="term" value="C:cytosol"/>
    <property type="evidence" value="ECO:0007669"/>
    <property type="project" value="TreeGrafter"/>
</dbReference>
<comment type="similarity">
    <text evidence="4">Belongs to the DHPS family.</text>
</comment>
<reference evidence="13 14" key="1">
    <citation type="journal article" date="2017" name="ISME J.">
        <title>Potential for microbial H2 and metal transformations associated with novel bacteria and archaea in deep terrestrial subsurface sediments.</title>
        <authorList>
            <person name="Hernsdorf A.W."/>
            <person name="Amano Y."/>
            <person name="Miyakawa K."/>
            <person name="Ise K."/>
            <person name="Suzuki Y."/>
            <person name="Anantharaman K."/>
            <person name="Probst A."/>
            <person name="Burstein D."/>
            <person name="Thomas B.C."/>
            <person name="Banfield J.F."/>
        </authorList>
    </citation>
    <scope>NUCLEOTIDE SEQUENCE [LARGE SCALE GENOMIC DNA]</scope>
    <source>
        <strain evidence="13">HGW-Actinobacteria-3</strain>
    </source>
</reference>
<comment type="catalytic activity">
    <reaction evidence="1">
        <text>(7,8-dihydropterin-6-yl)methyl diphosphate + 4-aminobenzoate = 7,8-dihydropteroate + diphosphate</text>
        <dbReference type="Rhea" id="RHEA:19949"/>
        <dbReference type="ChEBI" id="CHEBI:17836"/>
        <dbReference type="ChEBI" id="CHEBI:17839"/>
        <dbReference type="ChEBI" id="CHEBI:33019"/>
        <dbReference type="ChEBI" id="CHEBI:72950"/>
        <dbReference type="EC" id="2.5.1.15"/>
    </reaction>
</comment>
<evidence type="ECO:0000256" key="4">
    <source>
        <dbReference type="ARBA" id="ARBA00009503"/>
    </source>
</evidence>
<dbReference type="EC" id="2.5.1.15" evidence="5"/>
<sequence>MRQNGKASECSSRFNPRLLRVEGEDDARRLLEELGTDSIGASIMSKKMAHVVIKVENVEARAANVIKQVMLSKGGECATPRDTLLKMTEHVSVIMIGTVRQFFEAVKNFSMQPFGLKALAGEVEALLRDALPHKGATHAIQAGEYTLKTGGRTLVMGVVNVTPDSFSDGGRFVELESAHAHALEMAASGVDIIDIGGESTRPGAEPVSVDEEARRTITFIESLAREIRVPISIDTYKAEIASMALDAGASLVNDISALRLDEKMAPLIADRGAPVILMHMRGTPGNMQESPVYDDVVGDILRFLRERSEFAREAGVMPEKIMIDPGIGFGKTVEHNLEIMRRLEEFKSLGYPLVLGASRKRFIGSVLEREVGERLMGTAATVAFAIARGVDIVRVHDVPEMLEVAKMADALAGKWRPDEE</sequence>
<evidence type="ECO:0000256" key="1">
    <source>
        <dbReference type="ARBA" id="ARBA00000012"/>
    </source>
</evidence>
<dbReference type="PROSITE" id="PS50972">
    <property type="entry name" value="PTERIN_BINDING"/>
    <property type="match status" value="1"/>
</dbReference>
<proteinExistence type="inferred from homology"/>
<dbReference type="InterPro" id="IPR006390">
    <property type="entry name" value="DHP_synth_dom"/>
</dbReference>
<dbReference type="PANTHER" id="PTHR20941">
    <property type="entry name" value="FOLATE SYNTHESIS PROTEINS"/>
    <property type="match status" value="1"/>
</dbReference>
<dbReference type="EMBL" id="PHEX01000011">
    <property type="protein sequence ID" value="PKQ28588.1"/>
    <property type="molecule type" value="Genomic_DNA"/>
</dbReference>
<dbReference type="CDD" id="cd00739">
    <property type="entry name" value="DHPS"/>
    <property type="match status" value="1"/>
</dbReference>
<feature type="domain" description="Pterin-binding" evidence="12">
    <location>
        <begin position="153"/>
        <end position="406"/>
    </location>
</feature>
<keyword evidence="9" id="KW-0460">Magnesium</keyword>
<comment type="cofactor">
    <cofactor evidence="2">
        <name>Mg(2+)</name>
        <dbReference type="ChEBI" id="CHEBI:18420"/>
    </cofactor>
</comment>
<evidence type="ECO:0000256" key="5">
    <source>
        <dbReference type="ARBA" id="ARBA00012458"/>
    </source>
</evidence>
<evidence type="ECO:0000313" key="13">
    <source>
        <dbReference type="EMBL" id="PKQ28588.1"/>
    </source>
</evidence>
<evidence type="ECO:0000256" key="10">
    <source>
        <dbReference type="ARBA" id="ARBA00022909"/>
    </source>
</evidence>
<dbReference type="NCBIfam" id="TIGR01496">
    <property type="entry name" value="DHPS"/>
    <property type="match status" value="1"/>
</dbReference>
<dbReference type="InterPro" id="IPR045031">
    <property type="entry name" value="DHP_synth-like"/>
</dbReference>
<dbReference type="PROSITE" id="PS00793">
    <property type="entry name" value="DHPS_2"/>
    <property type="match status" value="1"/>
</dbReference>
<comment type="pathway">
    <text evidence="3">Cofactor biosynthesis; tetrahydrofolate biosynthesis; 7,8-dihydrofolate from 2-amino-4-hydroxy-6-hydroxymethyl-7,8-dihydropteridine diphosphate and 4-aminobenzoate: step 1/2.</text>
</comment>
<keyword evidence="8" id="KW-0479">Metal-binding</keyword>
<name>A0A2N3G7J1_9ACTN</name>